<comment type="caution">
    <text evidence="1">The sequence shown here is derived from an EMBL/GenBank/DDBJ whole genome shotgun (WGS) entry which is preliminary data.</text>
</comment>
<evidence type="ECO:0000313" key="2">
    <source>
        <dbReference type="Proteomes" id="UP001165082"/>
    </source>
</evidence>
<reference evidence="1" key="1">
    <citation type="submission" date="2022-07" db="EMBL/GenBank/DDBJ databases">
        <title>Genome analysis of Parmales, a sister group of diatoms, reveals the evolutionary specialization of diatoms from phago-mixotrophs to photoautotrophs.</title>
        <authorList>
            <person name="Ban H."/>
            <person name="Sato S."/>
            <person name="Yoshikawa S."/>
            <person name="Kazumasa Y."/>
            <person name="Nakamura Y."/>
            <person name="Ichinomiya M."/>
            <person name="Saitoh K."/>
            <person name="Sato N."/>
            <person name="Blanc-Mathieu R."/>
            <person name="Endo H."/>
            <person name="Kuwata A."/>
            <person name="Ogata H."/>
        </authorList>
    </citation>
    <scope>NUCLEOTIDE SEQUENCE</scope>
</reference>
<evidence type="ECO:0000313" key="1">
    <source>
        <dbReference type="EMBL" id="GMI10815.1"/>
    </source>
</evidence>
<protein>
    <submittedName>
        <fullName evidence="1">Uncharacterized protein</fullName>
    </submittedName>
</protein>
<gene>
    <name evidence="1" type="ORF">TrRE_jg12878</name>
</gene>
<dbReference type="Proteomes" id="UP001165082">
    <property type="component" value="Unassembled WGS sequence"/>
</dbReference>
<dbReference type="EMBL" id="BRXZ01000392">
    <property type="protein sequence ID" value="GMI10815.1"/>
    <property type="molecule type" value="Genomic_DNA"/>
</dbReference>
<organism evidence="1 2">
    <name type="scientific">Triparma retinervis</name>
    <dbReference type="NCBI Taxonomy" id="2557542"/>
    <lineage>
        <taxon>Eukaryota</taxon>
        <taxon>Sar</taxon>
        <taxon>Stramenopiles</taxon>
        <taxon>Ochrophyta</taxon>
        <taxon>Bolidophyceae</taxon>
        <taxon>Parmales</taxon>
        <taxon>Triparmaceae</taxon>
        <taxon>Triparma</taxon>
    </lineage>
</organism>
<dbReference type="AlphaFoldDB" id="A0A9W7FES5"/>
<name>A0A9W7FES5_9STRA</name>
<sequence length="79" mass="8640">MILYDPFNPVFPAAARIAGVAHAALIPHSGPGIMSDLETSDHLSKSQGVRSWLLEAHGVDLFDNKEAKEPIFFRNIVIV</sequence>
<proteinExistence type="predicted"/>
<keyword evidence="2" id="KW-1185">Reference proteome</keyword>
<accession>A0A9W7FES5</accession>